<sequence>MIYLKALFWIKEDLVQDYRNHSYLHTPIQKIWTESDNKNVTGIDKQPYPAASPTKRAVSSVKNLLAKRWTCLVVHGFKAGNHLAGSSLGTLNEEYFPSDMLLMALCLSGRNFKVTDHLLFAFCYRFTRGRIPKDVAQFIQKHLRLLLLSEDQNDVCTLHIDKVFVRYLETGDPEDISCFGLIQLLLRTLTQAFWIETDNKNVIDISQLPHLAAFPTRRTQLLVLDTFSNVILAAQQNPYILIAPLRIRRHQPYDLWLRTSGRRTPVVVPAVPLEQANPTTIQQHSPYCFLLFEDSPYLPTREEVSINQFISYKPCTIGTLVPAAIVSVTGKRECETYNEALEAKPLVLLTVTGSSNYNKADRIVLLFWRATRMLAKFSFIWNDRLIEIQTRFYAINYSIHRELYRFLSVVSASSNSLDTSKASIRGMFVYTENSLPVFIGTKHQKVNLTLLMVTQWIIKYRDANSDIGIYHYTQEKTSMVIQMRLEVPKNTH</sequence>
<dbReference type="Proteomes" id="UP000008909">
    <property type="component" value="Unassembled WGS sequence"/>
</dbReference>
<reference key="2">
    <citation type="submission" date="2011-10" db="EMBL/GenBank/DDBJ databases">
        <title>The genome and transcriptome sequence of Clonorchis sinensis provide insights into the carcinogenic liver fluke.</title>
        <authorList>
            <person name="Wang X."/>
            <person name="Huang Y."/>
            <person name="Chen W."/>
            <person name="Liu H."/>
            <person name="Guo L."/>
            <person name="Chen Y."/>
            <person name="Luo F."/>
            <person name="Zhou W."/>
            <person name="Sun J."/>
            <person name="Mao Q."/>
            <person name="Liang P."/>
            <person name="Zhou C."/>
            <person name="Tian Y."/>
            <person name="Men J."/>
            <person name="Lv X."/>
            <person name="Huang L."/>
            <person name="Zhou J."/>
            <person name="Hu Y."/>
            <person name="Li R."/>
            <person name="Zhang F."/>
            <person name="Lei H."/>
            <person name="Li X."/>
            <person name="Hu X."/>
            <person name="Liang C."/>
            <person name="Xu J."/>
            <person name="Wu Z."/>
            <person name="Yu X."/>
        </authorList>
    </citation>
    <scope>NUCLEOTIDE SEQUENCE</scope>
    <source>
        <strain>Henan</strain>
    </source>
</reference>
<accession>G7Y7C6</accession>
<dbReference type="AlphaFoldDB" id="G7Y7C6"/>
<organism evidence="1 2">
    <name type="scientific">Clonorchis sinensis</name>
    <name type="common">Chinese liver fluke</name>
    <dbReference type="NCBI Taxonomy" id="79923"/>
    <lineage>
        <taxon>Eukaryota</taxon>
        <taxon>Metazoa</taxon>
        <taxon>Spiralia</taxon>
        <taxon>Lophotrochozoa</taxon>
        <taxon>Platyhelminthes</taxon>
        <taxon>Trematoda</taxon>
        <taxon>Digenea</taxon>
        <taxon>Opisthorchiida</taxon>
        <taxon>Opisthorchiata</taxon>
        <taxon>Opisthorchiidae</taxon>
        <taxon>Clonorchis</taxon>
    </lineage>
</organism>
<proteinExistence type="predicted"/>
<reference evidence="1" key="1">
    <citation type="journal article" date="2011" name="Genome Biol.">
        <title>The draft genome of the carcinogenic human liver fluke Clonorchis sinensis.</title>
        <authorList>
            <person name="Wang X."/>
            <person name="Chen W."/>
            <person name="Huang Y."/>
            <person name="Sun J."/>
            <person name="Men J."/>
            <person name="Liu H."/>
            <person name="Luo F."/>
            <person name="Guo L."/>
            <person name="Lv X."/>
            <person name="Deng C."/>
            <person name="Zhou C."/>
            <person name="Fan Y."/>
            <person name="Li X."/>
            <person name="Huang L."/>
            <person name="Hu Y."/>
            <person name="Liang C."/>
            <person name="Hu X."/>
            <person name="Xu J."/>
            <person name="Yu X."/>
        </authorList>
    </citation>
    <scope>NUCLEOTIDE SEQUENCE [LARGE SCALE GENOMIC DNA]</scope>
    <source>
        <strain evidence="1">Henan</strain>
    </source>
</reference>
<name>G7Y7C6_CLOSI</name>
<gene>
    <name evidence="1" type="ORF">CLF_102125</name>
</gene>
<protein>
    <submittedName>
        <fullName evidence="1">Uncharacterized protein</fullName>
    </submittedName>
</protein>
<evidence type="ECO:0000313" key="1">
    <source>
        <dbReference type="EMBL" id="GAA48861.1"/>
    </source>
</evidence>
<evidence type="ECO:0000313" key="2">
    <source>
        <dbReference type="Proteomes" id="UP000008909"/>
    </source>
</evidence>
<keyword evidence="2" id="KW-1185">Reference proteome</keyword>
<dbReference type="EMBL" id="DF142914">
    <property type="protein sequence ID" value="GAA48861.1"/>
    <property type="molecule type" value="Genomic_DNA"/>
</dbReference>